<dbReference type="InterPro" id="IPR002937">
    <property type="entry name" value="Amino_oxidase"/>
</dbReference>
<feature type="binding site" evidence="5">
    <location>
        <position position="251"/>
    </location>
    <ligand>
        <name>substrate</name>
    </ligand>
</feature>
<evidence type="ECO:0000256" key="6">
    <source>
        <dbReference type="RuleBase" id="RU362067"/>
    </source>
</evidence>
<dbReference type="SUPFAM" id="SSF51905">
    <property type="entry name" value="FAD/NAD(P)-binding domain"/>
    <property type="match status" value="1"/>
</dbReference>
<dbReference type="InterPro" id="IPR036188">
    <property type="entry name" value="FAD/NAD-bd_sf"/>
</dbReference>
<dbReference type="GO" id="GO:0097621">
    <property type="term" value="F:monoamine oxidase activity"/>
    <property type="evidence" value="ECO:0007669"/>
    <property type="project" value="UniProtKB-EC"/>
</dbReference>
<dbReference type="InterPro" id="IPR001613">
    <property type="entry name" value="Flavin_amine_oxidase"/>
</dbReference>
<dbReference type="EMBL" id="DF933811">
    <property type="protein sequence ID" value="GAM34213.1"/>
    <property type="molecule type" value="Genomic_DNA"/>
</dbReference>
<gene>
    <name evidence="8" type="ORF">TCE0_015f01644</name>
</gene>
<keyword evidence="9" id="KW-1185">Reference proteome</keyword>
<evidence type="ECO:0000259" key="7">
    <source>
        <dbReference type="Pfam" id="PF01593"/>
    </source>
</evidence>
<dbReference type="Gene3D" id="3.50.50.60">
    <property type="entry name" value="FAD/NAD(P)-binding domain"/>
    <property type="match status" value="1"/>
</dbReference>
<sequence>MLKDHGRSKYGADLPLREKDREVFGRIRDYVQNSCQTVDVLNLAKSVATFGATSMDDLAISMGASDIVRGLVNIWTVAMLGVDSTDVSLVYFLHYCKAGGGFIQMRSDDVGGGQHLRFRGGSQALATGLLSCLKQNSVVLNAAVKRIEQHLDIGCIVTIGDGRQFRSQRVISTVPSTLLPQISFSPQLSVDKLWLISQSKMGSYAKVFLCYLEPWWRRRGLCGLSQSPNGTISLTRDVSSDKDGLYALACFVVGERARVWAQKSPDDRIAEVLTDVDRIYGSDIPRPVHTQEQIWNNEKFSEGAPCPVVPVSCLVSLSRDNWRAEGYIHFAGTETSTTWKGYMEGALVSGDRAAREVLETFAVDWTSARAKL</sequence>
<evidence type="ECO:0000256" key="3">
    <source>
        <dbReference type="ARBA" id="ARBA00023002"/>
    </source>
</evidence>
<evidence type="ECO:0000313" key="9">
    <source>
        <dbReference type="Proteomes" id="UP000053095"/>
    </source>
</evidence>
<evidence type="ECO:0000256" key="4">
    <source>
        <dbReference type="ARBA" id="ARBA00048448"/>
    </source>
</evidence>
<comment type="cofactor">
    <cofactor evidence="1 6">
        <name>FAD</name>
        <dbReference type="ChEBI" id="CHEBI:57692"/>
    </cofactor>
</comment>
<feature type="binding site" evidence="5">
    <location>
        <position position="144"/>
    </location>
    <ligand>
        <name>FAD</name>
        <dbReference type="ChEBI" id="CHEBI:57692"/>
    </ligand>
</feature>
<dbReference type="EC" id="1.4.3.-" evidence="6"/>
<comment type="similarity">
    <text evidence="2 6">Belongs to the flavin monoamine oxidase family.</text>
</comment>
<feature type="binding site" evidence="5">
    <location>
        <position position="334"/>
    </location>
    <ligand>
        <name>FAD</name>
        <dbReference type="ChEBI" id="CHEBI:57692"/>
    </ligand>
</feature>
<dbReference type="PRINTS" id="PR00757">
    <property type="entry name" value="AMINEOXDASEF"/>
</dbReference>
<evidence type="ECO:0000256" key="1">
    <source>
        <dbReference type="ARBA" id="ARBA00001974"/>
    </source>
</evidence>
<keyword evidence="6" id="KW-0274">FAD</keyword>
<dbReference type="PANTHER" id="PTHR43563:SF14">
    <property type="entry name" value="AMINE OXIDASE"/>
    <property type="match status" value="1"/>
</dbReference>
<dbReference type="Gene3D" id="3.90.660.10">
    <property type="match status" value="1"/>
</dbReference>
<dbReference type="PANTHER" id="PTHR43563">
    <property type="entry name" value="AMINE OXIDASE"/>
    <property type="match status" value="1"/>
</dbReference>
<protein>
    <recommendedName>
        <fullName evidence="6">Amine oxidase</fullName>
        <ecNumber evidence="6">1.4.3.-</ecNumber>
    </recommendedName>
</protein>
<evidence type="ECO:0000256" key="2">
    <source>
        <dbReference type="ARBA" id="ARBA00005995"/>
    </source>
</evidence>
<proteinExistence type="inferred from homology"/>
<dbReference type="InterPro" id="IPR050703">
    <property type="entry name" value="Flavin_MAO"/>
</dbReference>
<feature type="domain" description="Amine oxidase" evidence="7">
    <location>
        <begin position="97"/>
        <end position="358"/>
    </location>
</feature>
<organism evidence="8 9">
    <name type="scientific">Talaromyces pinophilus</name>
    <name type="common">Penicillium pinophilum</name>
    <dbReference type="NCBI Taxonomy" id="128442"/>
    <lineage>
        <taxon>Eukaryota</taxon>
        <taxon>Fungi</taxon>
        <taxon>Dikarya</taxon>
        <taxon>Ascomycota</taxon>
        <taxon>Pezizomycotina</taxon>
        <taxon>Eurotiomycetes</taxon>
        <taxon>Eurotiomycetidae</taxon>
        <taxon>Eurotiales</taxon>
        <taxon>Trichocomaceae</taxon>
        <taxon>Talaromyces</taxon>
        <taxon>Talaromyces sect. Talaromyces</taxon>
    </lineage>
</organism>
<keyword evidence="3 6" id="KW-0560">Oxidoreductase</keyword>
<dbReference type="AlphaFoldDB" id="A0A6V8GZS2"/>
<dbReference type="Proteomes" id="UP000053095">
    <property type="component" value="Unassembled WGS sequence"/>
</dbReference>
<comment type="catalytic activity">
    <reaction evidence="4">
        <text>a secondary aliphatic amine + O2 + H2O = a primary amine + an aldehyde + H2O2</text>
        <dbReference type="Rhea" id="RHEA:26414"/>
        <dbReference type="ChEBI" id="CHEBI:15377"/>
        <dbReference type="ChEBI" id="CHEBI:15379"/>
        <dbReference type="ChEBI" id="CHEBI:16240"/>
        <dbReference type="ChEBI" id="CHEBI:17478"/>
        <dbReference type="ChEBI" id="CHEBI:58855"/>
        <dbReference type="ChEBI" id="CHEBI:65296"/>
        <dbReference type="EC" id="1.4.3.4"/>
    </reaction>
</comment>
<dbReference type="Pfam" id="PF01593">
    <property type="entry name" value="Amino_oxidase"/>
    <property type="match status" value="1"/>
</dbReference>
<evidence type="ECO:0000313" key="8">
    <source>
        <dbReference type="EMBL" id="GAM34213.1"/>
    </source>
</evidence>
<accession>A0A6V8GZS2</accession>
<name>A0A6V8GZS2_TALPI</name>
<dbReference type="Gene3D" id="1.10.405.10">
    <property type="entry name" value="Guanine Nucleotide Dissociation Inhibitor, domain 1"/>
    <property type="match status" value="1"/>
</dbReference>
<dbReference type="SUPFAM" id="SSF54373">
    <property type="entry name" value="FAD-linked reductases, C-terminal domain"/>
    <property type="match status" value="1"/>
</dbReference>
<comment type="caution">
    <text evidence="8">The sequence shown here is derived from an EMBL/GenBank/DDBJ whole genome shotgun (WGS) entry which is preliminary data.</text>
</comment>
<evidence type="ECO:0000256" key="5">
    <source>
        <dbReference type="PIRSR" id="PIRSR601613-1"/>
    </source>
</evidence>
<reference evidence="9" key="1">
    <citation type="journal article" date="2015" name="Genome Announc.">
        <title>Draft genome sequence of Talaromyces cellulolyticus strain Y-94, a source of lignocellulosic biomass-degrading enzymes.</title>
        <authorList>
            <person name="Fujii T."/>
            <person name="Koike H."/>
            <person name="Sawayama S."/>
            <person name="Yano S."/>
            <person name="Inoue H."/>
        </authorList>
    </citation>
    <scope>NUCLEOTIDE SEQUENCE [LARGE SCALE GENOMIC DNA]</scope>
    <source>
        <strain evidence="9">Y-94</strain>
    </source>
</reference>
<keyword evidence="6" id="KW-0285">Flavoprotein</keyword>